<name>A0AAE1S722_9SOLA</name>
<protein>
    <submittedName>
        <fullName evidence="1">Uncharacterized protein</fullName>
    </submittedName>
</protein>
<evidence type="ECO:0000313" key="2">
    <source>
        <dbReference type="Proteomes" id="UP001291623"/>
    </source>
</evidence>
<dbReference type="Gene3D" id="3.30.70.270">
    <property type="match status" value="1"/>
</dbReference>
<dbReference type="AlphaFoldDB" id="A0AAE1S722"/>
<dbReference type="PANTHER" id="PTHR24559:SF431">
    <property type="entry name" value="RNA-DIRECTED DNA POLYMERASE HOMOLOG"/>
    <property type="match status" value="1"/>
</dbReference>
<dbReference type="Proteomes" id="UP001291623">
    <property type="component" value="Unassembled WGS sequence"/>
</dbReference>
<gene>
    <name evidence="1" type="ORF">RND71_015720</name>
</gene>
<dbReference type="SUPFAM" id="SSF56672">
    <property type="entry name" value="DNA/RNA polymerases"/>
    <property type="match status" value="1"/>
</dbReference>
<comment type="caution">
    <text evidence="1">The sequence shown here is derived from an EMBL/GenBank/DDBJ whole genome shotgun (WGS) entry which is preliminary data.</text>
</comment>
<dbReference type="InterPro" id="IPR053134">
    <property type="entry name" value="RNA-dir_DNA_polymerase"/>
</dbReference>
<evidence type="ECO:0000313" key="1">
    <source>
        <dbReference type="EMBL" id="KAK4364362.1"/>
    </source>
</evidence>
<proteinExistence type="predicted"/>
<sequence>MTGHEMLNFVDTYSEYNQIMMNPKDQEKTSFITKYETYCYNVISSGLKNAGLHTNY</sequence>
<dbReference type="EMBL" id="JAVYJV010000008">
    <property type="protein sequence ID" value="KAK4364362.1"/>
    <property type="molecule type" value="Genomic_DNA"/>
</dbReference>
<dbReference type="InterPro" id="IPR043502">
    <property type="entry name" value="DNA/RNA_pol_sf"/>
</dbReference>
<reference evidence="1" key="1">
    <citation type="submission" date="2023-12" db="EMBL/GenBank/DDBJ databases">
        <title>Genome assembly of Anisodus tanguticus.</title>
        <authorList>
            <person name="Wang Y.-J."/>
        </authorList>
    </citation>
    <scope>NUCLEOTIDE SEQUENCE</scope>
    <source>
        <strain evidence="1">KB-2021</strain>
        <tissue evidence="1">Leaf</tissue>
    </source>
</reference>
<accession>A0AAE1S722</accession>
<dbReference type="Gene3D" id="3.10.10.10">
    <property type="entry name" value="HIV Type 1 Reverse Transcriptase, subunit A, domain 1"/>
    <property type="match status" value="1"/>
</dbReference>
<organism evidence="1 2">
    <name type="scientific">Anisodus tanguticus</name>
    <dbReference type="NCBI Taxonomy" id="243964"/>
    <lineage>
        <taxon>Eukaryota</taxon>
        <taxon>Viridiplantae</taxon>
        <taxon>Streptophyta</taxon>
        <taxon>Embryophyta</taxon>
        <taxon>Tracheophyta</taxon>
        <taxon>Spermatophyta</taxon>
        <taxon>Magnoliopsida</taxon>
        <taxon>eudicotyledons</taxon>
        <taxon>Gunneridae</taxon>
        <taxon>Pentapetalae</taxon>
        <taxon>asterids</taxon>
        <taxon>lamiids</taxon>
        <taxon>Solanales</taxon>
        <taxon>Solanaceae</taxon>
        <taxon>Solanoideae</taxon>
        <taxon>Hyoscyameae</taxon>
        <taxon>Anisodus</taxon>
    </lineage>
</organism>
<dbReference type="InterPro" id="IPR043128">
    <property type="entry name" value="Rev_trsase/Diguanyl_cyclase"/>
</dbReference>
<dbReference type="PANTHER" id="PTHR24559">
    <property type="entry name" value="TRANSPOSON TY3-I GAG-POL POLYPROTEIN"/>
    <property type="match status" value="1"/>
</dbReference>
<keyword evidence="2" id="KW-1185">Reference proteome</keyword>